<dbReference type="Proteomes" id="UP001223390">
    <property type="component" value="Unassembled WGS sequence"/>
</dbReference>
<organism evidence="2 3">
    <name type="scientific">Streptomyces katrae</name>
    <dbReference type="NCBI Taxonomy" id="68223"/>
    <lineage>
        <taxon>Bacteria</taxon>
        <taxon>Bacillati</taxon>
        <taxon>Actinomycetota</taxon>
        <taxon>Actinomycetes</taxon>
        <taxon>Kitasatosporales</taxon>
        <taxon>Streptomycetaceae</taxon>
        <taxon>Streptomyces</taxon>
    </lineage>
</organism>
<dbReference type="RefSeq" id="WP_285343016.1">
    <property type="nucleotide sequence ID" value="NZ_JASITI010000017.1"/>
</dbReference>
<keyword evidence="1" id="KW-0732">Signal</keyword>
<name>A0ABT7GU53_9ACTN</name>
<feature type="chain" id="PRO_5046705343" evidence="1">
    <location>
        <begin position="35"/>
        <end position="346"/>
    </location>
</feature>
<accession>A0ABT7GU53</accession>
<feature type="signal peptide" evidence="1">
    <location>
        <begin position="1"/>
        <end position="34"/>
    </location>
</feature>
<keyword evidence="3" id="KW-1185">Reference proteome</keyword>
<dbReference type="EMBL" id="JASITI010000017">
    <property type="protein sequence ID" value="MDK9497153.1"/>
    <property type="molecule type" value="Genomic_DNA"/>
</dbReference>
<protein>
    <submittedName>
        <fullName evidence="2">CinY protein</fullName>
    </submittedName>
</protein>
<evidence type="ECO:0000313" key="3">
    <source>
        <dbReference type="Proteomes" id="UP001223390"/>
    </source>
</evidence>
<evidence type="ECO:0000256" key="1">
    <source>
        <dbReference type="SAM" id="SignalP"/>
    </source>
</evidence>
<proteinExistence type="predicted"/>
<gene>
    <name evidence="2" type="ORF">QEZ40_001807</name>
</gene>
<reference evidence="2 3" key="1">
    <citation type="submission" date="2023-05" db="EMBL/GenBank/DDBJ databases">
        <title>Sequencing and Assembly of Streptomyces sp. NP73.</title>
        <authorList>
            <person name="Konwar A.N."/>
            <person name="Saikia K."/>
            <person name="Thakur D."/>
        </authorList>
    </citation>
    <scope>NUCLEOTIDE SEQUENCE [LARGE SCALE GENOMIC DNA]</scope>
    <source>
        <strain evidence="2 3">NP73</strain>
    </source>
</reference>
<sequence length="346" mass="35379">MTMTYRRSRPVLSTLSATVAAAALLLGLAGPAAATPVPPIQDFGTIDGFGQNSEHERITRAALACAPGTAPGAAGACFQPASIRQLAGANGTMGAIGAPDADQALTEAAHCDGADYLNAAGYPRTRAQATSVLLSCIAHLKGEFDRGVEKADVLVNAAGAVSVSDTDLSSDCTFVLGVPGRGKCNAIEGFGRALHGTEDFYSHSNWADQADGRSAIGVANPPGLARTGPAPFLRLVAAAPSASDIPGDLTTGCFSLNPWGCGKRITHGVLNKDNGTIDPATGRATSPTTARGQVAGNFNAAVQTAIADTRAQWDGFRGSLVARYGTVRGQRMACAMTHDDPARDCR</sequence>
<comment type="caution">
    <text evidence="2">The sequence shown here is derived from an EMBL/GenBank/DDBJ whole genome shotgun (WGS) entry which is preliminary data.</text>
</comment>
<evidence type="ECO:0000313" key="2">
    <source>
        <dbReference type="EMBL" id="MDK9497153.1"/>
    </source>
</evidence>